<feature type="region of interest" description="Disordered" evidence="1">
    <location>
        <begin position="802"/>
        <end position="894"/>
    </location>
</feature>
<dbReference type="SUPFAM" id="SSF81901">
    <property type="entry name" value="HCP-like"/>
    <property type="match status" value="1"/>
</dbReference>
<feature type="region of interest" description="Disordered" evidence="1">
    <location>
        <begin position="39"/>
        <end position="118"/>
    </location>
</feature>
<dbReference type="Proteomes" id="UP000061432">
    <property type="component" value="Chromosome"/>
</dbReference>
<evidence type="ECO:0000256" key="1">
    <source>
        <dbReference type="SAM" id="MobiDB-lite"/>
    </source>
</evidence>
<dbReference type="InterPro" id="IPR050767">
    <property type="entry name" value="Sel1_AlgK"/>
</dbReference>
<reference evidence="2 3" key="1">
    <citation type="journal article" date="2015" name="Genome Announc.">
        <title>Complete Genome Sequence of Methylobacterium aquaticum Strain 22A, Isolated from Racomitrium japonicum Moss.</title>
        <authorList>
            <person name="Tani A."/>
            <person name="Ogura Y."/>
            <person name="Hayashi T."/>
            <person name="Kimbara K."/>
        </authorList>
    </citation>
    <scope>NUCLEOTIDE SEQUENCE [LARGE SCALE GENOMIC DNA]</scope>
    <source>
        <strain evidence="2 3">MA-22A</strain>
    </source>
</reference>
<sequence length="1146" mass="119354">MRRTAPTLDAFDPELRDAAREAARRAGLSVDEWLAEAISQGSARAGVRQQPRRAAAGSRRTRNDAFQAQAYLPADPEETRRGDRSWHHDGPRHQRPRAARGPVAEPVRSPPAPAQPVPAQAPVTATAIPSASIPATISGDAALIEAVAAIGRRLDAIDRRITEGREATDEVVAKAVKGIETRLSETVTREPAPRPVGRRGRPVPDSLAAAVAEIRQRQQQLDEGSPEEEGEILVDGLRRDLARVVESTEAAADALSPAIAGLQAETSRLRESIGSLATSGDLVTLEQAVRTLADEVQRARDPADLVAVAGPIDLMRVQVGRLAEEVAADVHARVAQDVERLARQADGALDPDRAGLADRDALAKLFGELDEIRAQIAILAEPARVQNLARSVDELTETVTRLGDGMLDSPALMNELRPLLEEIREGVRAPAADAPALVQGIADLDRKIDDLRAERREQPNAAGDILGRIDALSAKVDQVAAVNTVGDVMERLEQIGEALRQPALPSSDLASIHGMLRSLADKLDRVGPGAGGETLDGLERQVLALAGRIDTRGSDPALAGLERTMGDLLAQVALLRDEAPIQAAAERAARSVADSLGAERKGAVAAEGLGGLQSALADMRAQQAASDKRMQATMEGVHAALEQLVARLAPAEIRAEEAAPALAAPRRAARNLRDTLRESAAPAERPALRTGPASPADEMLEPGASRPRQPQAAPAEAPAPEMPAGDIKASFIAAARRAAQAAAAEASGTAAAMPAAERDGEARGSLVERLRSAIERRRRPLLLGIAAIVLALGTLQALQTSGPRLGGATTSREAAAPVDPATTQSVAHAGPKALAVPGDASTAKAAPAKPEAESSGKPDVAAKPGDAAKASEPSKAADLGKVSDLGKPLEPAKPALPRVADMASLSGDLSGIPAGASSLRQAALEGDGAAIYELASRTVDGRGLPRDAALAAKLFDRLANAGYAPAQYRLGSQYEKGLGLVRDQDKARLWYGRAAIQGHVRAMHNLAVMLAESGAAGGKPDYASASNWFRKAAEYGVRDSQYNLAVLLARGLGVNQDLAQAYGWFAAAAAQGDDDAGRKRDEVAAKLAPKDLAAARAAAEAWKAKTPDPVANDPPPMRVETASPAGGMSLIGAPPPLAAGRNTGKV</sequence>
<dbReference type="SMART" id="SM00671">
    <property type="entry name" value="SEL1"/>
    <property type="match status" value="4"/>
</dbReference>
<dbReference type="AlphaFoldDB" id="A0A0C6FRD8"/>
<evidence type="ECO:0000313" key="3">
    <source>
        <dbReference type="Proteomes" id="UP000061432"/>
    </source>
</evidence>
<dbReference type="STRING" id="270351.Maq22A_c09780"/>
<accession>A0A0C6FRD8</accession>
<feature type="region of interest" description="Disordered" evidence="1">
    <location>
        <begin position="1098"/>
        <end position="1146"/>
    </location>
</feature>
<dbReference type="InterPro" id="IPR011990">
    <property type="entry name" value="TPR-like_helical_dom_sf"/>
</dbReference>
<evidence type="ECO:0000313" key="2">
    <source>
        <dbReference type="EMBL" id="BAQ45245.1"/>
    </source>
</evidence>
<dbReference type="InterPro" id="IPR006597">
    <property type="entry name" value="Sel1-like"/>
</dbReference>
<feature type="compositionally biased region" description="Polar residues" evidence="1">
    <location>
        <begin position="802"/>
        <end position="812"/>
    </location>
</feature>
<proteinExistence type="predicted"/>
<dbReference type="OrthoDB" id="5295703at2"/>
<dbReference type="PATRIC" id="fig|270351.10.peg.1878"/>
<protein>
    <submittedName>
        <fullName evidence="2">Chromosome segregation ATPases</fullName>
    </submittedName>
</protein>
<dbReference type="KEGG" id="maqu:Maq22A_c09780"/>
<dbReference type="PANTHER" id="PTHR11102:SF160">
    <property type="entry name" value="ERAD-ASSOCIATED E3 UBIQUITIN-PROTEIN LIGASE COMPONENT HRD3"/>
    <property type="match status" value="1"/>
</dbReference>
<dbReference type="Pfam" id="PF08238">
    <property type="entry name" value="Sel1"/>
    <property type="match status" value="4"/>
</dbReference>
<name>A0A0C6FRD8_9HYPH</name>
<feature type="region of interest" description="Disordered" evidence="1">
    <location>
        <begin position="677"/>
        <end position="723"/>
    </location>
</feature>
<dbReference type="EMBL" id="AP014704">
    <property type="protein sequence ID" value="BAQ45245.1"/>
    <property type="molecule type" value="Genomic_DNA"/>
</dbReference>
<dbReference type="PANTHER" id="PTHR11102">
    <property type="entry name" value="SEL-1-LIKE PROTEIN"/>
    <property type="match status" value="1"/>
</dbReference>
<organism evidence="2 3">
    <name type="scientific">Methylobacterium aquaticum</name>
    <dbReference type="NCBI Taxonomy" id="270351"/>
    <lineage>
        <taxon>Bacteria</taxon>
        <taxon>Pseudomonadati</taxon>
        <taxon>Pseudomonadota</taxon>
        <taxon>Alphaproteobacteria</taxon>
        <taxon>Hyphomicrobiales</taxon>
        <taxon>Methylobacteriaceae</taxon>
        <taxon>Methylobacterium</taxon>
    </lineage>
</organism>
<dbReference type="Gene3D" id="1.25.40.10">
    <property type="entry name" value="Tetratricopeptide repeat domain"/>
    <property type="match status" value="1"/>
</dbReference>
<dbReference type="RefSeq" id="WP_060846605.1">
    <property type="nucleotide sequence ID" value="NZ_AP014704.1"/>
</dbReference>
<reference evidence="3" key="2">
    <citation type="submission" date="2015-01" db="EMBL/GenBank/DDBJ databases">
        <title>Complete genome sequence of Methylobacterium aquaticum strain 22A.</title>
        <authorList>
            <person name="Tani A."/>
            <person name="Ogura Y."/>
            <person name="Hayashi T."/>
        </authorList>
    </citation>
    <scope>NUCLEOTIDE SEQUENCE [LARGE SCALE GENOMIC DNA]</scope>
    <source>
        <strain evidence="3">MA-22A</strain>
    </source>
</reference>
<feature type="compositionally biased region" description="Low complexity" evidence="1">
    <location>
        <begin position="702"/>
        <end position="723"/>
    </location>
</feature>
<feature type="compositionally biased region" description="Basic and acidic residues" evidence="1">
    <location>
        <begin position="77"/>
        <end position="92"/>
    </location>
</feature>
<gene>
    <name evidence="2" type="ORF">Maq22A_c09780</name>
</gene>